<accession>A0ABT6USQ9</accession>
<dbReference type="InterPro" id="IPR050833">
    <property type="entry name" value="Poly_Biosynth_Transport"/>
</dbReference>
<comment type="subcellular location">
    <subcellularLocation>
        <location evidence="1">Cell membrane</location>
        <topology evidence="1">Multi-pass membrane protein</topology>
    </subcellularLocation>
</comment>
<sequence length="437" mass="48121">MYNKIVLGLKDEIGYSLFITFLARGLAAIGGLILIIVIGRLYGASGVGVFAIAQSICIGASLLARGGMDSALIRFVGQNYTSEAIKKYLFWSLTRATILSVAVATMVFVLRFQFASWFNAPALADIITGIAFTIPPFTIAFIISGFMKGIRKPAIACLLENGIVMLIATAIVLVMDAFYERGINNIGWALAISAWFVFFNALWITNSWFRNTKLTHDLQPVTKMDFRESSISFFIMSLAQFIQQVVCIMVAAWLLNSVELGIFRSAERAAFLISFVLLVINSVFPPRFANLYYKNELSKLSSLARKGAVLGITLASPLLFLCLIAPHWVLGIFGEEFVEAANLLRILALAQMVNVATGSVGFILNMTGHDKLMRNISLSCNILGLALFFTLISIFGVLGAALALAFILVLQNCIALVYVWKKLKIWVLPTPNFIKWF</sequence>
<feature type="transmembrane region" description="Helical" evidence="6">
    <location>
        <begin position="155"/>
        <end position="174"/>
    </location>
</feature>
<gene>
    <name evidence="7" type="ORF">QLT01_15460</name>
</gene>
<feature type="transmembrane region" description="Helical" evidence="6">
    <location>
        <begin position="88"/>
        <end position="110"/>
    </location>
</feature>
<reference evidence="7 8" key="1">
    <citation type="submission" date="2023-04" db="EMBL/GenBank/DDBJ databases">
        <authorList>
            <person name="Otstavnykh N."/>
            <person name="Seitkalieva A."/>
            <person name="Bystritskaya E."/>
        </authorList>
    </citation>
    <scope>NUCLEOTIDE SEQUENCE [LARGE SCALE GENOMIC DNA]</scope>
    <source>
        <strain evidence="7 8">NRIC 0815</strain>
    </source>
</reference>
<feature type="transmembrane region" description="Helical" evidence="6">
    <location>
        <begin position="307"/>
        <end position="330"/>
    </location>
</feature>
<feature type="transmembrane region" description="Helical" evidence="6">
    <location>
        <begin position="342"/>
        <end position="364"/>
    </location>
</feature>
<name>A0ABT6USQ9_9GAMM</name>
<organism evidence="7 8">
    <name type="scientific">Cobetia amphilecti</name>
    <dbReference type="NCBI Taxonomy" id="1055104"/>
    <lineage>
        <taxon>Bacteria</taxon>
        <taxon>Pseudomonadati</taxon>
        <taxon>Pseudomonadota</taxon>
        <taxon>Gammaproteobacteria</taxon>
        <taxon>Oceanospirillales</taxon>
        <taxon>Halomonadaceae</taxon>
        <taxon>Cobetia</taxon>
    </lineage>
</organism>
<reference evidence="8" key="2">
    <citation type="submission" date="2023-07" db="EMBL/GenBank/DDBJ databases">
        <title>Genome-based characterization of strain KMM 296 and proposal for reclassification of Cobetia litoralis and Cobetia pacifica, and emended description of the species Cobetia amphilecti and Cobetia marina.</title>
        <authorList>
            <person name="Balabanova L."/>
            <person name="Nedashkovskaya O."/>
        </authorList>
    </citation>
    <scope>NUCLEOTIDE SEQUENCE [LARGE SCALE GENOMIC DNA]</scope>
    <source>
        <strain evidence="8">NRIC 0815</strain>
    </source>
</reference>
<dbReference type="EMBL" id="JASCSA010000015">
    <property type="protein sequence ID" value="MDI5885745.1"/>
    <property type="molecule type" value="Genomic_DNA"/>
</dbReference>
<dbReference type="InterPro" id="IPR002797">
    <property type="entry name" value="Polysacc_synth"/>
</dbReference>
<feature type="transmembrane region" description="Helical" evidence="6">
    <location>
        <begin position="48"/>
        <end position="67"/>
    </location>
</feature>
<feature type="transmembrane region" description="Helical" evidence="6">
    <location>
        <begin position="230"/>
        <end position="256"/>
    </location>
</feature>
<comment type="caution">
    <text evidence="7">The sequence shown here is derived from an EMBL/GenBank/DDBJ whole genome shotgun (WGS) entry which is preliminary data.</text>
</comment>
<evidence type="ECO:0000256" key="3">
    <source>
        <dbReference type="ARBA" id="ARBA00022692"/>
    </source>
</evidence>
<dbReference type="PANTHER" id="PTHR30250">
    <property type="entry name" value="PST FAMILY PREDICTED COLANIC ACID TRANSPORTER"/>
    <property type="match status" value="1"/>
</dbReference>
<evidence type="ECO:0000313" key="8">
    <source>
        <dbReference type="Proteomes" id="UP001229025"/>
    </source>
</evidence>
<evidence type="ECO:0000256" key="6">
    <source>
        <dbReference type="SAM" id="Phobius"/>
    </source>
</evidence>
<evidence type="ECO:0000313" key="7">
    <source>
        <dbReference type="EMBL" id="MDI5885745.1"/>
    </source>
</evidence>
<feature type="transmembrane region" description="Helical" evidence="6">
    <location>
        <begin position="401"/>
        <end position="420"/>
    </location>
</feature>
<proteinExistence type="predicted"/>
<evidence type="ECO:0000256" key="1">
    <source>
        <dbReference type="ARBA" id="ARBA00004651"/>
    </source>
</evidence>
<keyword evidence="4 6" id="KW-1133">Transmembrane helix</keyword>
<evidence type="ECO:0000256" key="5">
    <source>
        <dbReference type="ARBA" id="ARBA00023136"/>
    </source>
</evidence>
<dbReference type="Proteomes" id="UP001229025">
    <property type="component" value="Unassembled WGS sequence"/>
</dbReference>
<dbReference type="Pfam" id="PF01943">
    <property type="entry name" value="Polysacc_synt"/>
    <property type="match status" value="1"/>
</dbReference>
<feature type="transmembrane region" description="Helical" evidence="6">
    <location>
        <begin position="376"/>
        <end position="395"/>
    </location>
</feature>
<keyword evidence="3 6" id="KW-0812">Transmembrane</keyword>
<dbReference type="RefSeq" id="WP_284727408.1">
    <property type="nucleotide sequence ID" value="NZ_JASCSA010000015.1"/>
</dbReference>
<keyword evidence="5 6" id="KW-0472">Membrane</keyword>
<keyword evidence="2" id="KW-1003">Cell membrane</keyword>
<protein>
    <submittedName>
        <fullName evidence="7">Oligosaccharide flippase family protein</fullName>
    </submittedName>
</protein>
<evidence type="ECO:0000256" key="4">
    <source>
        <dbReference type="ARBA" id="ARBA00022989"/>
    </source>
</evidence>
<keyword evidence="8" id="KW-1185">Reference proteome</keyword>
<feature type="transmembrane region" description="Helical" evidence="6">
    <location>
        <begin position="21"/>
        <end position="42"/>
    </location>
</feature>
<dbReference type="PANTHER" id="PTHR30250:SF11">
    <property type="entry name" value="O-ANTIGEN TRANSPORTER-RELATED"/>
    <property type="match status" value="1"/>
</dbReference>
<feature type="transmembrane region" description="Helical" evidence="6">
    <location>
        <begin position="122"/>
        <end position="143"/>
    </location>
</feature>
<feature type="transmembrane region" description="Helical" evidence="6">
    <location>
        <begin position="268"/>
        <end position="286"/>
    </location>
</feature>
<evidence type="ECO:0000256" key="2">
    <source>
        <dbReference type="ARBA" id="ARBA00022475"/>
    </source>
</evidence>
<feature type="transmembrane region" description="Helical" evidence="6">
    <location>
        <begin position="186"/>
        <end position="209"/>
    </location>
</feature>